<dbReference type="Pfam" id="PF16810">
    <property type="entry name" value="RXLR"/>
    <property type="match status" value="1"/>
</dbReference>
<keyword evidence="4 5" id="KW-0732">Signal</keyword>
<comment type="function">
    <text evidence="5">Effector that suppresses plant defense responses during pathogen infection.</text>
</comment>
<protein>
    <recommendedName>
        <fullName evidence="5">RxLR effector protein</fullName>
    </recommendedName>
</protein>
<dbReference type="Proteomes" id="UP000693981">
    <property type="component" value="Unassembled WGS sequence"/>
</dbReference>
<keyword evidence="8" id="KW-1185">Reference proteome</keyword>
<evidence type="ECO:0000256" key="2">
    <source>
        <dbReference type="ARBA" id="ARBA00010400"/>
    </source>
</evidence>
<keyword evidence="3 5" id="KW-0964">Secreted</keyword>
<proteinExistence type="inferred from homology"/>
<organism evidence="7 8">
    <name type="scientific">Phytophthora boehmeriae</name>
    <dbReference type="NCBI Taxonomy" id="109152"/>
    <lineage>
        <taxon>Eukaryota</taxon>
        <taxon>Sar</taxon>
        <taxon>Stramenopiles</taxon>
        <taxon>Oomycota</taxon>
        <taxon>Peronosporomycetes</taxon>
        <taxon>Peronosporales</taxon>
        <taxon>Peronosporaceae</taxon>
        <taxon>Phytophthora</taxon>
    </lineage>
</organism>
<comment type="caution">
    <text evidence="7">The sequence shown here is derived from an EMBL/GenBank/DDBJ whole genome shotgun (WGS) entry which is preliminary data.</text>
</comment>
<comment type="subcellular location">
    <subcellularLocation>
        <location evidence="1 5">Secreted</location>
    </subcellularLocation>
</comment>
<evidence type="ECO:0000256" key="1">
    <source>
        <dbReference type="ARBA" id="ARBA00004613"/>
    </source>
</evidence>
<dbReference type="AlphaFoldDB" id="A0A8T1VM55"/>
<dbReference type="InterPro" id="IPR031825">
    <property type="entry name" value="RXLR"/>
</dbReference>
<comment type="domain">
    <text evidence="5">The RxLR-dEER motif acts to carry the protein into the host cell cytoplasm through binding to cell surface phosphatidylinositol-3-phosphate.</text>
</comment>
<sequence>MRFCYAVLLATVAVLSSVHGLSSSFQQTKTAKVVSSDTIAPRSLTNHGRFLRTDTTAQDDEDSDHERDPAVDEERAAINVTPLVKAAWKVKFAIWKHVFRWDSHKVDQVLGVFKGPGLPMTHKNWKQANAYANYFGRGPLTYP</sequence>
<feature type="chain" id="PRO_5035855061" description="RxLR effector protein" evidence="5">
    <location>
        <begin position="21"/>
        <end position="143"/>
    </location>
</feature>
<name>A0A8T1VM55_9STRA</name>
<evidence type="ECO:0000256" key="6">
    <source>
        <dbReference type="SAM" id="MobiDB-lite"/>
    </source>
</evidence>
<evidence type="ECO:0000313" key="7">
    <source>
        <dbReference type="EMBL" id="KAG7381288.1"/>
    </source>
</evidence>
<evidence type="ECO:0000256" key="4">
    <source>
        <dbReference type="ARBA" id="ARBA00022729"/>
    </source>
</evidence>
<feature type="signal peptide" evidence="5">
    <location>
        <begin position="1"/>
        <end position="20"/>
    </location>
</feature>
<gene>
    <name evidence="7" type="ORF">PHYBOEH_011104</name>
</gene>
<reference evidence="7" key="1">
    <citation type="submission" date="2021-02" db="EMBL/GenBank/DDBJ databases">
        <authorList>
            <person name="Palmer J.M."/>
        </authorList>
    </citation>
    <scope>NUCLEOTIDE SEQUENCE</scope>
    <source>
        <strain evidence="7">SCRP23</strain>
    </source>
</reference>
<dbReference type="EMBL" id="JAGDFL010000802">
    <property type="protein sequence ID" value="KAG7381288.1"/>
    <property type="molecule type" value="Genomic_DNA"/>
</dbReference>
<evidence type="ECO:0000256" key="5">
    <source>
        <dbReference type="RuleBase" id="RU367124"/>
    </source>
</evidence>
<accession>A0A8T1VM55</accession>
<evidence type="ECO:0000313" key="8">
    <source>
        <dbReference type="Proteomes" id="UP000693981"/>
    </source>
</evidence>
<comment type="similarity">
    <text evidence="2 5">Belongs to the RxLR effector family.</text>
</comment>
<feature type="region of interest" description="Disordered" evidence="6">
    <location>
        <begin position="45"/>
        <end position="72"/>
    </location>
</feature>
<evidence type="ECO:0000256" key="3">
    <source>
        <dbReference type="ARBA" id="ARBA00022525"/>
    </source>
</evidence>